<dbReference type="HOGENOM" id="CLU_1048697_0_0_11"/>
<evidence type="ECO:0000313" key="5">
    <source>
        <dbReference type="EMBL" id="CAJ61366.1"/>
    </source>
</evidence>
<dbReference type="KEGG" id="fal:FRAAL2720"/>
<keyword evidence="1" id="KW-0805">Transcription regulation</keyword>
<protein>
    <recommendedName>
        <fullName evidence="4">Cyclic nucleotide-binding domain-containing protein</fullName>
    </recommendedName>
</protein>
<gene>
    <name evidence="5" type="ordered locus">FRAAL2720</name>
</gene>
<keyword evidence="3" id="KW-0804">Transcription</keyword>
<keyword evidence="6" id="KW-1185">Reference proteome</keyword>
<dbReference type="InterPro" id="IPR018490">
    <property type="entry name" value="cNMP-bd_dom_sf"/>
</dbReference>
<evidence type="ECO:0000256" key="2">
    <source>
        <dbReference type="ARBA" id="ARBA00023125"/>
    </source>
</evidence>
<dbReference type="InterPro" id="IPR014710">
    <property type="entry name" value="RmlC-like_jellyroll"/>
</dbReference>
<dbReference type="SUPFAM" id="SSF46785">
    <property type="entry name" value="Winged helix' DNA-binding domain"/>
    <property type="match status" value="1"/>
</dbReference>
<dbReference type="SMART" id="SM00100">
    <property type="entry name" value="cNMP"/>
    <property type="match status" value="1"/>
</dbReference>
<dbReference type="InterPro" id="IPR036388">
    <property type="entry name" value="WH-like_DNA-bd_sf"/>
</dbReference>
<dbReference type="SUPFAM" id="SSF51206">
    <property type="entry name" value="cAMP-binding domain-like"/>
    <property type="match status" value="1"/>
</dbReference>
<dbReference type="AlphaFoldDB" id="Q0RM86"/>
<evidence type="ECO:0000256" key="3">
    <source>
        <dbReference type="ARBA" id="ARBA00023163"/>
    </source>
</evidence>
<dbReference type="GO" id="GO:0003677">
    <property type="term" value="F:DNA binding"/>
    <property type="evidence" value="ECO:0007669"/>
    <property type="project" value="UniProtKB-KW"/>
</dbReference>
<evidence type="ECO:0000313" key="6">
    <source>
        <dbReference type="Proteomes" id="UP000000657"/>
    </source>
</evidence>
<dbReference type="InterPro" id="IPR000595">
    <property type="entry name" value="cNMP-bd_dom"/>
</dbReference>
<accession>Q0RM86</accession>
<sequence length="265" mass="27800">MRATAGTDGRGLEVQVGEMTAGTAVWSGRWLGLLDAAGRAAALTLGVEQVLDARTVIVQQDMPADEVVLLVAGWARSTSITPSGRVVLHDIYHPGDILAERPGSPRTATVTAGSTTRLRRIPPGDVAAFLATHPGAGAAWRQSLCAQRRAARRAWWAAPHLPVPRRVARLLLEQHRAFGQDPTHTGGIPLVQRDLAAMLGRSVSPVQAAVGGLRQAGALDIVSSSRCIRIVDLAALQQLAGEPVPVDGLRCGPAAQGCVVCGENR</sequence>
<evidence type="ECO:0000256" key="1">
    <source>
        <dbReference type="ARBA" id="ARBA00023015"/>
    </source>
</evidence>
<reference evidence="5 6" key="1">
    <citation type="journal article" date="2007" name="Genome Res.">
        <title>Genome characteristics of facultatively symbiotic Frankia sp. strains reflect host range and host plant biogeography.</title>
        <authorList>
            <person name="Normand P."/>
            <person name="Lapierre P."/>
            <person name="Tisa L.S."/>
            <person name="Gogarten J.P."/>
            <person name="Alloisio N."/>
            <person name="Bagnarol E."/>
            <person name="Bassi C.A."/>
            <person name="Berry A.M."/>
            <person name="Bickhart D.M."/>
            <person name="Choisne N."/>
            <person name="Couloux A."/>
            <person name="Cournoyer B."/>
            <person name="Cruveiller S."/>
            <person name="Daubin V."/>
            <person name="Demange N."/>
            <person name="Francino M.P."/>
            <person name="Goltsman E."/>
            <person name="Huang Y."/>
            <person name="Kopp O.R."/>
            <person name="Labarre L."/>
            <person name="Lapidus A."/>
            <person name="Lavire C."/>
            <person name="Marechal J."/>
            <person name="Martinez M."/>
            <person name="Mastronunzio J.E."/>
            <person name="Mullin B.C."/>
            <person name="Niemann J."/>
            <person name="Pujic P."/>
            <person name="Rawnsley T."/>
            <person name="Rouy Z."/>
            <person name="Schenowitz C."/>
            <person name="Sellstedt A."/>
            <person name="Tavares F."/>
            <person name="Tomkins J.P."/>
            <person name="Vallenet D."/>
            <person name="Valverde C."/>
            <person name="Wall L.G."/>
            <person name="Wang Y."/>
            <person name="Medigue C."/>
            <person name="Benson D.R."/>
        </authorList>
    </citation>
    <scope>NUCLEOTIDE SEQUENCE [LARGE SCALE GENOMIC DNA]</scope>
    <source>
        <strain evidence="6">DSM 45986 / CECT 9034 / ACN14a</strain>
    </source>
</reference>
<dbReference type="eggNOG" id="COG0664">
    <property type="taxonomic scope" value="Bacteria"/>
</dbReference>
<dbReference type="Proteomes" id="UP000000657">
    <property type="component" value="Chromosome"/>
</dbReference>
<organism evidence="5 6">
    <name type="scientific">Frankia alni (strain DSM 45986 / CECT 9034 / ACN14a)</name>
    <dbReference type="NCBI Taxonomy" id="326424"/>
    <lineage>
        <taxon>Bacteria</taxon>
        <taxon>Bacillati</taxon>
        <taxon>Actinomycetota</taxon>
        <taxon>Actinomycetes</taxon>
        <taxon>Frankiales</taxon>
        <taxon>Frankiaceae</taxon>
        <taxon>Frankia</taxon>
    </lineage>
</organism>
<dbReference type="CDD" id="cd00038">
    <property type="entry name" value="CAP_ED"/>
    <property type="match status" value="1"/>
</dbReference>
<keyword evidence="2" id="KW-0238">DNA-binding</keyword>
<dbReference type="InterPro" id="IPR036390">
    <property type="entry name" value="WH_DNA-bd_sf"/>
</dbReference>
<dbReference type="STRING" id="326424.FRAAL2720"/>
<evidence type="ECO:0000259" key="4">
    <source>
        <dbReference type="SMART" id="SM00100"/>
    </source>
</evidence>
<dbReference type="EMBL" id="CT573213">
    <property type="protein sequence ID" value="CAJ61366.1"/>
    <property type="molecule type" value="Genomic_DNA"/>
</dbReference>
<name>Q0RM86_FRAAA</name>
<dbReference type="Gene3D" id="1.10.10.10">
    <property type="entry name" value="Winged helix-like DNA-binding domain superfamily/Winged helix DNA-binding domain"/>
    <property type="match status" value="1"/>
</dbReference>
<dbReference type="GO" id="GO:0006355">
    <property type="term" value="P:regulation of DNA-templated transcription"/>
    <property type="evidence" value="ECO:0007669"/>
    <property type="project" value="InterPro"/>
</dbReference>
<feature type="domain" description="Cyclic nucleotide-binding" evidence="4">
    <location>
        <begin position="30"/>
        <end position="145"/>
    </location>
</feature>
<dbReference type="Gene3D" id="2.60.120.10">
    <property type="entry name" value="Jelly Rolls"/>
    <property type="match status" value="1"/>
</dbReference>
<proteinExistence type="predicted"/>
<dbReference type="Pfam" id="PF00027">
    <property type="entry name" value="cNMP_binding"/>
    <property type="match status" value="1"/>
</dbReference>
<dbReference type="InterPro" id="IPR012318">
    <property type="entry name" value="HTH_CRP"/>
</dbReference>
<dbReference type="Pfam" id="PF13545">
    <property type="entry name" value="HTH_Crp_2"/>
    <property type="match status" value="1"/>
</dbReference>